<feature type="transmembrane region" description="Helical" evidence="3">
    <location>
        <begin position="203"/>
        <end position="221"/>
    </location>
</feature>
<feature type="compositionally biased region" description="Gly residues" evidence="2">
    <location>
        <begin position="678"/>
        <end position="688"/>
    </location>
</feature>
<sequence length="812" mass="88148">MTDISPESAPGGPGDERIPDDLSSLFADDPASRDRLEKSARDAVRGTRAGMADATTGSEHEIPLPVPPAETVVGGLVFTDDEDQEHEGSAPVPGPRTSSDGWSWQDAFPAGTFDSGVWAHRKRVFLHGLARHAGHTHVYAWRLSRLSGLGMMAGARDSWHYYTAQEYADMVDTARRKQMNPDIIAALREERNETARARRREPLLVGASTAVLTVIAAAIAVADVYGLLAASPAAVLLLGILSGLGLREHKRRNPDQPLTAAFALPDTAGGEHPPLTDDMLNKVLRTAKVLKDDQEILLVEPIRAAEINGVEARFRLPKDVTFSQLMAKKEAIAGALDIEERWLDIRKDGSANRVSFWYCTADPFATPRTSPLVESPERTDVWKRGILIGFNRRGLPIYLKLRHVMALLGGMSRTGKGMLLRNLLCGLGLDPRVNLRLVAGAKPGEHRGYAPVCATFFGRRPERLIALLEALLAEAYRREEILEDQARAKFGERDLDQFPLEILIIDEFKQYANSSVRIPDPTDDREEGRRTIKAADRIAELLEELAAFAAALNITVAVVTQDPDANTIPRGFKSNSGARVATRTGGPIQTNAILKDGATGAGLRAHEIPESIPGGAIVDIDGAPGELIRSFFIEDEEYDGAADIIAAGRALREELGRAPGQFTDPIEDYLREVTGLSSSGGGPNGSGRPGPLAGTAVLEKTTVLTLMLDAFAKAEGVERLRTADLLQYLAVLDPDTWSWEALGVDEVPEDHEDFKSATSAYNRAGGRRLAEEIAKALDGTDRELVTREWTTAPRGRGYLLDDVRKAAGIAPE</sequence>
<dbReference type="EMBL" id="JARAWP010000046">
    <property type="protein sequence ID" value="MDX3025348.1"/>
    <property type="molecule type" value="Genomic_DNA"/>
</dbReference>
<comment type="caution">
    <text evidence="5">The sequence shown here is derived from an EMBL/GenBank/DDBJ whole genome shotgun (WGS) entry which is preliminary data.</text>
</comment>
<feature type="binding site" evidence="1">
    <location>
        <begin position="410"/>
        <end position="417"/>
    </location>
    <ligand>
        <name>ATP</name>
        <dbReference type="ChEBI" id="CHEBI:30616"/>
    </ligand>
</feature>
<proteinExistence type="predicted"/>
<accession>A0ABU4MB61</accession>
<evidence type="ECO:0000259" key="4">
    <source>
        <dbReference type="PROSITE" id="PS50901"/>
    </source>
</evidence>
<evidence type="ECO:0000256" key="1">
    <source>
        <dbReference type="PROSITE-ProRule" id="PRU00289"/>
    </source>
</evidence>
<protein>
    <recommendedName>
        <fullName evidence="4">FtsK domain-containing protein</fullName>
    </recommendedName>
</protein>
<dbReference type="PROSITE" id="PS50901">
    <property type="entry name" value="FTSK"/>
    <property type="match status" value="1"/>
</dbReference>
<dbReference type="SUPFAM" id="SSF52540">
    <property type="entry name" value="P-loop containing nucleoside triphosphate hydrolases"/>
    <property type="match status" value="1"/>
</dbReference>
<keyword evidence="3" id="KW-1133">Transmembrane helix</keyword>
<evidence type="ECO:0000256" key="2">
    <source>
        <dbReference type="SAM" id="MobiDB-lite"/>
    </source>
</evidence>
<feature type="compositionally biased region" description="Basic and acidic residues" evidence="2">
    <location>
        <begin position="30"/>
        <end position="45"/>
    </location>
</feature>
<dbReference type="RefSeq" id="WP_319167449.1">
    <property type="nucleotide sequence ID" value="NZ_CP122370.1"/>
</dbReference>
<evidence type="ECO:0000256" key="3">
    <source>
        <dbReference type="SAM" id="Phobius"/>
    </source>
</evidence>
<dbReference type="Proteomes" id="UP001272987">
    <property type="component" value="Unassembled WGS sequence"/>
</dbReference>
<evidence type="ECO:0000313" key="6">
    <source>
        <dbReference type="Proteomes" id="UP001272987"/>
    </source>
</evidence>
<feature type="domain" description="FtsK" evidence="4">
    <location>
        <begin position="394"/>
        <end position="591"/>
    </location>
</feature>
<dbReference type="InterPro" id="IPR002543">
    <property type="entry name" value="FtsK_dom"/>
</dbReference>
<gene>
    <name evidence="5" type="ORF">PV666_46920</name>
</gene>
<keyword evidence="3" id="KW-0812">Transmembrane</keyword>
<feature type="transmembrane region" description="Helical" evidence="3">
    <location>
        <begin position="227"/>
        <end position="246"/>
    </location>
</feature>
<keyword evidence="6" id="KW-1185">Reference proteome</keyword>
<evidence type="ECO:0000313" key="5">
    <source>
        <dbReference type="EMBL" id="MDX3025348.1"/>
    </source>
</evidence>
<name>A0ABU4MB61_9ACTN</name>
<keyword evidence="3" id="KW-0472">Membrane</keyword>
<dbReference type="Gene3D" id="3.40.50.300">
    <property type="entry name" value="P-loop containing nucleotide triphosphate hydrolases"/>
    <property type="match status" value="1"/>
</dbReference>
<feature type="region of interest" description="Disordered" evidence="2">
    <location>
        <begin position="1"/>
        <end position="67"/>
    </location>
</feature>
<keyword evidence="1" id="KW-0067">ATP-binding</keyword>
<keyword evidence="1" id="KW-0547">Nucleotide-binding</keyword>
<organism evidence="5 6">
    <name type="scientific">Streptomyces acidiscabies</name>
    <dbReference type="NCBI Taxonomy" id="42234"/>
    <lineage>
        <taxon>Bacteria</taxon>
        <taxon>Bacillati</taxon>
        <taxon>Actinomycetota</taxon>
        <taxon>Actinomycetes</taxon>
        <taxon>Kitasatosporales</taxon>
        <taxon>Streptomycetaceae</taxon>
        <taxon>Streptomyces</taxon>
    </lineage>
</organism>
<dbReference type="InterPro" id="IPR027417">
    <property type="entry name" value="P-loop_NTPase"/>
</dbReference>
<reference evidence="5 6" key="1">
    <citation type="journal article" date="2023" name="Microb. Genom.">
        <title>Mesoterricola silvestris gen. nov., sp. nov., Mesoterricola sediminis sp. nov., Geothrix oryzae sp. nov., Geothrix edaphica sp. nov., Geothrix rubra sp. nov., and Geothrix limicola sp. nov., six novel members of Acidobacteriota isolated from soils.</title>
        <authorList>
            <person name="Weisberg A.J."/>
            <person name="Pearce E."/>
            <person name="Kramer C.G."/>
            <person name="Chang J.H."/>
            <person name="Clarke C.R."/>
        </authorList>
    </citation>
    <scope>NUCLEOTIDE SEQUENCE [LARGE SCALE GENOMIC DNA]</scope>
    <source>
        <strain evidence="5 6">NB05-1H</strain>
    </source>
</reference>
<feature type="region of interest" description="Disordered" evidence="2">
    <location>
        <begin position="673"/>
        <end position="693"/>
    </location>
</feature>